<evidence type="ECO:0000313" key="2">
    <source>
        <dbReference type="EMBL" id="GHE52350.1"/>
    </source>
</evidence>
<feature type="region of interest" description="Disordered" evidence="1">
    <location>
        <begin position="1"/>
        <end position="68"/>
    </location>
</feature>
<feature type="compositionally biased region" description="Low complexity" evidence="1">
    <location>
        <begin position="55"/>
        <end position="68"/>
    </location>
</feature>
<evidence type="ECO:0000313" key="3">
    <source>
        <dbReference type="Proteomes" id="UP000608024"/>
    </source>
</evidence>
<reference evidence="2" key="2">
    <citation type="submission" date="2020-09" db="EMBL/GenBank/DDBJ databases">
        <authorList>
            <person name="Sun Q."/>
            <person name="Ohkuma M."/>
        </authorList>
    </citation>
    <scope>NUCLEOTIDE SEQUENCE</scope>
    <source>
        <strain evidence="2">JCM 4784</strain>
    </source>
</reference>
<organism evidence="2 3">
    <name type="scientific">Streptomyces longispororuber</name>
    <dbReference type="NCBI Taxonomy" id="68230"/>
    <lineage>
        <taxon>Bacteria</taxon>
        <taxon>Bacillati</taxon>
        <taxon>Actinomycetota</taxon>
        <taxon>Actinomycetes</taxon>
        <taxon>Kitasatosporales</taxon>
        <taxon>Streptomycetaceae</taxon>
        <taxon>Streptomyces</taxon>
    </lineage>
</organism>
<dbReference type="AlphaFoldDB" id="A0A919DIX6"/>
<gene>
    <name evidence="2" type="ORF">GCM10018785_22390</name>
</gene>
<protein>
    <submittedName>
        <fullName evidence="2">Uncharacterized protein</fullName>
    </submittedName>
</protein>
<comment type="caution">
    <text evidence="2">The sequence shown here is derived from an EMBL/GenBank/DDBJ whole genome shotgun (WGS) entry which is preliminary data.</text>
</comment>
<name>A0A919DIX6_9ACTN</name>
<evidence type="ECO:0000256" key="1">
    <source>
        <dbReference type="SAM" id="MobiDB-lite"/>
    </source>
</evidence>
<proteinExistence type="predicted"/>
<keyword evidence="3" id="KW-1185">Reference proteome</keyword>
<feature type="compositionally biased region" description="Basic and acidic residues" evidence="1">
    <location>
        <begin position="43"/>
        <end position="54"/>
    </location>
</feature>
<dbReference type="Proteomes" id="UP000608024">
    <property type="component" value="Unassembled WGS sequence"/>
</dbReference>
<dbReference type="EMBL" id="BNBT01000024">
    <property type="protein sequence ID" value="GHE52350.1"/>
    <property type="molecule type" value="Genomic_DNA"/>
</dbReference>
<reference evidence="2" key="1">
    <citation type="journal article" date="2014" name="Int. J. Syst. Evol. Microbiol.">
        <title>Complete genome sequence of Corynebacterium casei LMG S-19264T (=DSM 44701T), isolated from a smear-ripened cheese.</title>
        <authorList>
            <consortium name="US DOE Joint Genome Institute (JGI-PGF)"/>
            <person name="Walter F."/>
            <person name="Albersmeier A."/>
            <person name="Kalinowski J."/>
            <person name="Ruckert C."/>
        </authorList>
    </citation>
    <scope>NUCLEOTIDE SEQUENCE</scope>
    <source>
        <strain evidence="2">JCM 4784</strain>
    </source>
</reference>
<sequence>MAASTTGDSSPGAAEPWKTSTRTAAPPGGDGSDIVVRTGSGKGRADEAGPDRAPVRSAPATRAAAPARRADLCAPDVLRALDALCLVLPNLRTVGGV</sequence>
<accession>A0A919DIX6</accession>